<protein>
    <submittedName>
        <fullName evidence="1">Uncharacterized protein</fullName>
    </submittedName>
</protein>
<dbReference type="AlphaFoldDB" id="A0A7V1BEL1"/>
<dbReference type="EMBL" id="DRFN01000017">
    <property type="protein sequence ID" value="HDZ51425.1"/>
    <property type="molecule type" value="Genomic_DNA"/>
</dbReference>
<reference evidence="1" key="1">
    <citation type="journal article" date="2020" name="mSystems">
        <title>Genome- and Community-Level Interaction Insights into Carbon Utilization and Element Cycling Functions of Hydrothermarchaeota in Hydrothermal Sediment.</title>
        <authorList>
            <person name="Zhou Z."/>
            <person name="Liu Y."/>
            <person name="Xu W."/>
            <person name="Pan J."/>
            <person name="Luo Z.H."/>
            <person name="Li M."/>
        </authorList>
    </citation>
    <scope>NUCLEOTIDE SEQUENCE [LARGE SCALE GENOMIC DNA]</scope>
    <source>
        <strain evidence="1">HyVt-323</strain>
    </source>
</reference>
<proteinExistence type="predicted"/>
<dbReference type="RefSeq" id="WP_273052769.1">
    <property type="nucleotide sequence ID" value="NZ_DRFN01000017.1"/>
</dbReference>
<dbReference type="Proteomes" id="UP000885704">
    <property type="component" value="Unassembled WGS sequence"/>
</dbReference>
<evidence type="ECO:0000313" key="1">
    <source>
        <dbReference type="EMBL" id="HDZ51425.1"/>
    </source>
</evidence>
<organism evidence="1">
    <name type="scientific">Sulfitobacter litoralis</name>
    <dbReference type="NCBI Taxonomy" id="335975"/>
    <lineage>
        <taxon>Bacteria</taxon>
        <taxon>Pseudomonadati</taxon>
        <taxon>Pseudomonadota</taxon>
        <taxon>Alphaproteobacteria</taxon>
        <taxon>Rhodobacterales</taxon>
        <taxon>Roseobacteraceae</taxon>
        <taxon>Sulfitobacter</taxon>
    </lineage>
</organism>
<comment type="caution">
    <text evidence="1">The sequence shown here is derived from an EMBL/GenBank/DDBJ whole genome shotgun (WGS) entry which is preliminary data.</text>
</comment>
<sequence length="138" mass="15180">MNEDTTPGCDYSGRCEVSHDDETSGASEAQCIHCGGWRYRDHPVVGCWGSWTLEIGQRGMDVEGYERGVAGLPDQLRAYANTMGALTMKLTKEQALLLADDLERGISASTPNARYEPEEGTPVLLQPREHLLARDDLP</sequence>
<gene>
    <name evidence="1" type="ORF">ENH63_06480</name>
</gene>
<accession>A0A7V1BEL1</accession>
<name>A0A7V1BEL1_9RHOB</name>